<evidence type="ECO:0000313" key="2">
    <source>
        <dbReference type="Proteomes" id="UP000050417"/>
    </source>
</evidence>
<evidence type="ECO:0000313" key="1">
    <source>
        <dbReference type="EMBL" id="KPL78675.1"/>
    </source>
</evidence>
<dbReference type="STRING" id="1134406.ADN00_05325"/>
<name>A0A0P6XU67_9CHLR</name>
<accession>A0A0P6XU67</accession>
<evidence type="ECO:0008006" key="3">
    <source>
        <dbReference type="Google" id="ProtNLM"/>
    </source>
</evidence>
<dbReference type="RefSeq" id="WP_075061937.1">
    <property type="nucleotide sequence ID" value="NZ_LGCL01000016.1"/>
</dbReference>
<comment type="caution">
    <text evidence="1">The sequence shown here is derived from an EMBL/GenBank/DDBJ whole genome shotgun (WGS) entry which is preliminary data.</text>
</comment>
<gene>
    <name evidence="1" type="ORF">ADN00_05325</name>
</gene>
<sequence>MTQNSSKHILVIAPASRKRENLLAMFALLNPDTSIQIADDWRTARKYLVFSSPDVFLVDYRNPDDELNQEISSLLETHPCQKIVLLKNRICQRNPFFSPAIQEVIYDDISTNVLTLL</sequence>
<reference evidence="1 2" key="1">
    <citation type="submission" date="2015-07" db="EMBL/GenBank/DDBJ databases">
        <title>Genome sequence of Ornatilinea apprima DSM 23815.</title>
        <authorList>
            <person name="Hemp J."/>
            <person name="Ward L.M."/>
            <person name="Pace L.A."/>
            <person name="Fischer W.W."/>
        </authorList>
    </citation>
    <scope>NUCLEOTIDE SEQUENCE [LARGE SCALE GENOMIC DNA]</scope>
    <source>
        <strain evidence="1 2">P3M-1</strain>
    </source>
</reference>
<proteinExistence type="predicted"/>
<dbReference type="Proteomes" id="UP000050417">
    <property type="component" value="Unassembled WGS sequence"/>
</dbReference>
<organism evidence="1 2">
    <name type="scientific">Ornatilinea apprima</name>
    <dbReference type="NCBI Taxonomy" id="1134406"/>
    <lineage>
        <taxon>Bacteria</taxon>
        <taxon>Bacillati</taxon>
        <taxon>Chloroflexota</taxon>
        <taxon>Anaerolineae</taxon>
        <taxon>Anaerolineales</taxon>
        <taxon>Anaerolineaceae</taxon>
        <taxon>Ornatilinea</taxon>
    </lineage>
</organism>
<dbReference type="EMBL" id="LGCL01000016">
    <property type="protein sequence ID" value="KPL78675.1"/>
    <property type="molecule type" value="Genomic_DNA"/>
</dbReference>
<keyword evidence="2" id="KW-1185">Reference proteome</keyword>
<protein>
    <recommendedName>
        <fullName evidence="3">Response regulatory domain-containing protein</fullName>
    </recommendedName>
</protein>
<dbReference type="AlphaFoldDB" id="A0A0P6XU67"/>